<dbReference type="PROSITE" id="PS00489">
    <property type="entry name" value="RNA_POL_PHAGE_2"/>
    <property type="match status" value="1"/>
</dbReference>
<evidence type="ECO:0000256" key="5">
    <source>
        <dbReference type="ARBA" id="ARBA00022695"/>
    </source>
</evidence>
<dbReference type="Gene3D" id="1.10.1320.10">
    <property type="entry name" value="DNA-directed RNA polymerase, N-terminal domain"/>
    <property type="match status" value="1"/>
</dbReference>
<dbReference type="EC" id="2.7.7.6" evidence="2 8"/>
<dbReference type="InterPro" id="IPR037159">
    <property type="entry name" value="RNA_POL_N_sf"/>
</dbReference>
<evidence type="ECO:0000256" key="6">
    <source>
        <dbReference type="ARBA" id="ARBA00023163"/>
    </source>
</evidence>
<keyword evidence="6 8" id="KW-0804">Transcription</keyword>
<dbReference type="Proteomes" id="UP001497383">
    <property type="component" value="Chromosome 3"/>
</dbReference>
<evidence type="ECO:0000259" key="9">
    <source>
        <dbReference type="SMART" id="SM01311"/>
    </source>
</evidence>
<dbReference type="PROSITE" id="PS00900">
    <property type="entry name" value="RNA_POL_PHAGE_1"/>
    <property type="match status" value="1"/>
</dbReference>
<evidence type="ECO:0000256" key="4">
    <source>
        <dbReference type="ARBA" id="ARBA00022679"/>
    </source>
</evidence>
<keyword evidence="11" id="KW-1185">Reference proteome</keyword>
<reference evidence="10 11" key="1">
    <citation type="submission" date="2024-03" db="EMBL/GenBank/DDBJ databases">
        <authorList>
            <person name="Brejova B."/>
        </authorList>
    </citation>
    <scope>NUCLEOTIDE SEQUENCE [LARGE SCALE GENOMIC DNA]</scope>
    <source>
        <strain evidence="10 11">CBS 14171</strain>
    </source>
</reference>
<dbReference type="GeneID" id="92208117"/>
<dbReference type="Gene3D" id="1.10.287.280">
    <property type="match status" value="1"/>
</dbReference>
<dbReference type="RefSeq" id="XP_066829859.1">
    <property type="nucleotide sequence ID" value="XM_066972974.1"/>
</dbReference>
<feature type="domain" description="DNA-directed RNA polymerase N-terminal" evidence="9">
    <location>
        <begin position="355"/>
        <end position="668"/>
    </location>
</feature>
<accession>A0ABP0ZKL7</accession>
<name>A0ABP0ZKL7_9ASCO</name>
<dbReference type="InterPro" id="IPR029262">
    <property type="entry name" value="RPOL_N"/>
</dbReference>
<evidence type="ECO:0000256" key="2">
    <source>
        <dbReference type="ARBA" id="ARBA00012418"/>
    </source>
</evidence>
<protein>
    <recommendedName>
        <fullName evidence="2 8">DNA-directed RNA polymerase</fullName>
        <ecNumber evidence="2 8">2.7.7.6</ecNumber>
    </recommendedName>
</protein>
<organism evidence="10 11">
    <name type="scientific">Lodderomyces beijingensis</name>
    <dbReference type="NCBI Taxonomy" id="1775926"/>
    <lineage>
        <taxon>Eukaryota</taxon>
        <taxon>Fungi</taxon>
        <taxon>Dikarya</taxon>
        <taxon>Ascomycota</taxon>
        <taxon>Saccharomycotina</taxon>
        <taxon>Pichiomycetes</taxon>
        <taxon>Debaryomycetaceae</taxon>
        <taxon>Candida/Lodderomyces clade</taxon>
        <taxon>Lodderomyces</taxon>
    </lineage>
</organism>
<evidence type="ECO:0000256" key="3">
    <source>
        <dbReference type="ARBA" id="ARBA00022478"/>
    </source>
</evidence>
<comment type="similarity">
    <text evidence="1 8">Belongs to the phage and mitochondrial RNA polymerase family.</text>
</comment>
<evidence type="ECO:0000256" key="7">
    <source>
        <dbReference type="ARBA" id="ARBA00048552"/>
    </source>
</evidence>
<dbReference type="InterPro" id="IPR024075">
    <property type="entry name" value="DNA-dir_RNA_pol_helix_hairp_sf"/>
</dbReference>
<evidence type="ECO:0000256" key="8">
    <source>
        <dbReference type="RuleBase" id="RU003805"/>
    </source>
</evidence>
<comment type="function">
    <text evidence="8">DNA-dependent RNA polymerase catalyzes the transcription of DNA into RNA using the four ribonucleoside triphosphates as substrates.</text>
</comment>
<dbReference type="Pfam" id="PF14700">
    <property type="entry name" value="RPOL_N"/>
    <property type="match status" value="1"/>
</dbReference>
<dbReference type="Gene3D" id="1.10.150.20">
    <property type="entry name" value="5' to 3' exonuclease, C-terminal subdomain"/>
    <property type="match status" value="1"/>
</dbReference>
<gene>
    <name evidence="10" type="ORF">LODBEIA_P29210</name>
</gene>
<keyword evidence="4 8" id="KW-0808">Transferase</keyword>
<dbReference type="InterPro" id="IPR043502">
    <property type="entry name" value="DNA/RNA_pol_sf"/>
</dbReference>
<dbReference type="InterPro" id="IPR046950">
    <property type="entry name" value="DNA-dir_Rpol_C_phage-type"/>
</dbReference>
<dbReference type="SUPFAM" id="SSF56672">
    <property type="entry name" value="DNA/RNA polymerases"/>
    <property type="match status" value="1"/>
</dbReference>
<dbReference type="EMBL" id="OZ022407">
    <property type="protein sequence ID" value="CAK9438697.1"/>
    <property type="molecule type" value="Genomic_DNA"/>
</dbReference>
<dbReference type="Gene3D" id="1.10.287.260">
    <property type="match status" value="1"/>
</dbReference>
<comment type="catalytic activity">
    <reaction evidence="7 8">
        <text>RNA(n) + a ribonucleoside 5'-triphosphate = RNA(n+1) + diphosphate</text>
        <dbReference type="Rhea" id="RHEA:21248"/>
        <dbReference type="Rhea" id="RHEA-COMP:14527"/>
        <dbReference type="Rhea" id="RHEA-COMP:17342"/>
        <dbReference type="ChEBI" id="CHEBI:33019"/>
        <dbReference type="ChEBI" id="CHEBI:61557"/>
        <dbReference type="ChEBI" id="CHEBI:140395"/>
        <dbReference type="EC" id="2.7.7.6"/>
    </reaction>
</comment>
<dbReference type="Pfam" id="PF00940">
    <property type="entry name" value="RNA_pol"/>
    <property type="match status" value="1"/>
</dbReference>
<sequence length="1283" mass="145123">MLRNSLKIRLQCRCKKIQSRHQATVASSPVAMYNHLIHPLRDEFNSVRPVAGKSPHRILSSSYLDLQRDKYHVPELEKHRYFTSSSDEVIRQPYEREVIYLKTMLESFASESYLERAYEIFHSLSNLVNSKELTRIGNRTLEIISNDSSLGASDLDKIINHMTEFCRFSPDERTQAVRLKQLLQEGLSPQPFLEQIGSKSSIRAILAHSDIIGADNICKIFDCEAVDQSCIPNELADVYKNYIETQNAGEEPEDSAERLQSGQYVNPMNGALAELDPVDSFGLKVVRHSLLGLEPEPQHSQKFAQALEEIISSMDEETKKEIRSGSINYYNIYKKLQTKEQQERFNDAFEVFNMERQRQLEVRGIEAAKEKWKHEFEEARKRGDLGLTKGLNAFCFEWYEKLIPLVQQEQALCKALLSGDQSIDQGDANLSKDRAFYAPFLIKIPAEKIVVVSLLEILKINATSGLSGGLKISQTITSIGSAVEFEYRTALLAELDKKMNVKKKFAGADKLKLMIKKSLADAQLEAKDWDNFTRARVGGVMMSLIMSVAKVQVKSSSKDPAFENSVQDHPAFYYGVQFVNGLRYGVIKVHNEIQKISSRVSAQTVQPQSLPMIVKPCGWNSFYGGGNLYSRTGLVRLRDAPESEAYVKEAAKRDNLKEVFNSLNHLGNTAWTINKKVFDVISHYWNSGEEYLSIPAVSDTAAFPEKPPAGTDPLLLFEYQKAMYAAAKEFADKRSQRCDYNYKLEIARAFIGEKLYLPQNLDFRGRSYPITPFLNHLGGDLTRSLFLFWEGKEVGARGLDWIKIQLANVYGIDKAPLSERIQFVNDSLQEAIKSAEDPYKNKWWTKAEKPWQALSVCFELAEAYSLDDPTKFISHLPIHQDGTCNGLQHYAALGGDIEGANQVNLAPADKPQDVYSFVAKLVEERLAREAAEGNELAKLMQGKVKRKVVKQTVMTNVYGVTYIGAVAQIKKQIDDLFDNENQQYQCAQYLATQVFKSIRELFENAHLIQDWLSESAARITKSVPLDFGEVGDLEEEMMSQAVIWTTPLGLPCVQPYRIEKGNMVKTSVQEVFFNCPSGASKVDARKQKAAFPPNFVHSLDATHMLMTAKVCGDAGMAFAAVHDSYWTHAGDIDQMNEILREQFVKLHSTDLVQLLRDEFLERYANNLLVTDMLASHPVAMKIKSIKKEWARAIGRAVTIKDELFMERKRLNLLKSDDPKQVELGRNLETTISVAKEHAKEIYGTKRGKNSSSYSVLVPLQFPEVPPKGGFDVNLIKKSQYFFS</sequence>
<evidence type="ECO:0000313" key="11">
    <source>
        <dbReference type="Proteomes" id="UP001497383"/>
    </source>
</evidence>
<evidence type="ECO:0000256" key="1">
    <source>
        <dbReference type="ARBA" id="ARBA00009493"/>
    </source>
</evidence>
<keyword evidence="3 8" id="KW-0240">DNA-directed RNA polymerase</keyword>
<dbReference type="SMART" id="SM01311">
    <property type="entry name" value="RPOL_N"/>
    <property type="match status" value="1"/>
</dbReference>
<dbReference type="PANTHER" id="PTHR10102:SF0">
    <property type="entry name" value="DNA-DIRECTED RNA POLYMERASE, MITOCHONDRIAL"/>
    <property type="match status" value="1"/>
</dbReference>
<dbReference type="PANTHER" id="PTHR10102">
    <property type="entry name" value="DNA-DIRECTED RNA POLYMERASE, MITOCHONDRIAL"/>
    <property type="match status" value="1"/>
</dbReference>
<keyword evidence="5 8" id="KW-0548">Nucleotidyltransferase</keyword>
<dbReference type="InterPro" id="IPR002092">
    <property type="entry name" value="DNA-dir_Rpol_phage-type"/>
</dbReference>
<evidence type="ECO:0000313" key="10">
    <source>
        <dbReference type="EMBL" id="CAK9438697.1"/>
    </source>
</evidence>
<proteinExistence type="inferred from homology"/>